<dbReference type="PANTHER" id="PTHR30329:SF21">
    <property type="entry name" value="LIPOPROTEIN YIAD-RELATED"/>
    <property type="match status" value="1"/>
</dbReference>
<dbReference type="PRINTS" id="PR01021">
    <property type="entry name" value="OMPADOMAIN"/>
</dbReference>
<reference evidence="6 7" key="1">
    <citation type="submission" date="2018-05" db="EMBL/GenBank/DDBJ databases">
        <title>Spiribacter halobius sp. nov., a moderately halophilic bacterium isolated from marine solar saltern.</title>
        <authorList>
            <person name="Zheng W.-S."/>
            <person name="Lu D.-C."/>
            <person name="Du Z.-J."/>
        </authorList>
    </citation>
    <scope>NUCLEOTIDE SEQUENCE [LARGE SCALE GENOMIC DNA]</scope>
    <source>
        <strain evidence="6 7">E85</strain>
    </source>
</reference>
<dbReference type="Gene3D" id="3.30.1330.60">
    <property type="entry name" value="OmpA-like domain"/>
    <property type="match status" value="1"/>
</dbReference>
<dbReference type="OrthoDB" id="9782229at2"/>
<dbReference type="InterPro" id="IPR039567">
    <property type="entry name" value="Gly-zipper"/>
</dbReference>
<dbReference type="InterPro" id="IPR006665">
    <property type="entry name" value="OmpA-like"/>
</dbReference>
<dbReference type="PROSITE" id="PS01068">
    <property type="entry name" value="OMPA_1"/>
    <property type="match status" value="1"/>
</dbReference>
<dbReference type="InterPro" id="IPR006664">
    <property type="entry name" value="OMP_bac"/>
</dbReference>
<evidence type="ECO:0000256" key="2">
    <source>
        <dbReference type="ARBA" id="ARBA00023136"/>
    </source>
</evidence>
<dbReference type="RefSeq" id="WP_109675691.1">
    <property type="nucleotide sequence ID" value="NZ_CP086615.1"/>
</dbReference>
<comment type="subcellular location">
    <subcellularLocation>
        <location evidence="1">Cell outer membrane</location>
    </subcellularLocation>
</comment>
<dbReference type="AlphaFoldDB" id="A0A2U2N946"/>
<dbReference type="Pfam" id="PF00691">
    <property type="entry name" value="OmpA"/>
    <property type="match status" value="1"/>
</dbReference>
<evidence type="ECO:0000313" key="7">
    <source>
        <dbReference type="Proteomes" id="UP000245474"/>
    </source>
</evidence>
<dbReference type="GO" id="GO:0009279">
    <property type="term" value="C:cell outer membrane"/>
    <property type="evidence" value="ECO:0007669"/>
    <property type="project" value="UniProtKB-SubCell"/>
</dbReference>
<dbReference type="PROSITE" id="PS51257">
    <property type="entry name" value="PROKAR_LIPOPROTEIN"/>
    <property type="match status" value="1"/>
</dbReference>
<dbReference type="PANTHER" id="PTHR30329">
    <property type="entry name" value="STATOR ELEMENT OF FLAGELLAR MOTOR COMPLEX"/>
    <property type="match status" value="1"/>
</dbReference>
<dbReference type="EMBL" id="QFFI01000002">
    <property type="protein sequence ID" value="PWG65524.1"/>
    <property type="molecule type" value="Genomic_DNA"/>
</dbReference>
<dbReference type="Pfam" id="PF13488">
    <property type="entry name" value="Gly-zipper_Omp"/>
    <property type="match status" value="1"/>
</dbReference>
<dbReference type="InterPro" id="IPR006690">
    <property type="entry name" value="OMPA-like_CS"/>
</dbReference>
<dbReference type="InterPro" id="IPR050330">
    <property type="entry name" value="Bact_OuterMem_StrucFunc"/>
</dbReference>
<feature type="domain" description="OmpA-like" evidence="5">
    <location>
        <begin position="103"/>
        <end position="220"/>
    </location>
</feature>
<proteinExistence type="predicted"/>
<dbReference type="InterPro" id="IPR036737">
    <property type="entry name" value="OmpA-like_sf"/>
</dbReference>
<comment type="caution">
    <text evidence="6">The sequence shown here is derived from an EMBL/GenBank/DDBJ whole genome shotgun (WGS) entry which is preliminary data.</text>
</comment>
<evidence type="ECO:0000313" key="6">
    <source>
        <dbReference type="EMBL" id="PWG65524.1"/>
    </source>
</evidence>
<dbReference type="PRINTS" id="PR01023">
    <property type="entry name" value="NAFLGMOTY"/>
</dbReference>
<protein>
    <submittedName>
        <fullName evidence="6">Cell envelope biogenesis protein OmpA</fullName>
    </submittedName>
</protein>
<dbReference type="Proteomes" id="UP000245474">
    <property type="component" value="Unassembled WGS sequence"/>
</dbReference>
<keyword evidence="3" id="KW-0998">Cell outer membrane</keyword>
<dbReference type="SUPFAM" id="SSF103088">
    <property type="entry name" value="OmpA-like"/>
    <property type="match status" value="1"/>
</dbReference>
<gene>
    <name evidence="6" type="ORF">DEM34_01945</name>
</gene>
<dbReference type="PROSITE" id="PS51123">
    <property type="entry name" value="OMPA_2"/>
    <property type="match status" value="1"/>
</dbReference>
<evidence type="ECO:0000256" key="1">
    <source>
        <dbReference type="ARBA" id="ARBA00004442"/>
    </source>
</evidence>
<accession>A0A2U2N946</accession>
<dbReference type="CDD" id="cd07185">
    <property type="entry name" value="OmpA_C-like"/>
    <property type="match status" value="1"/>
</dbReference>
<evidence type="ECO:0000256" key="3">
    <source>
        <dbReference type="ARBA" id="ARBA00023237"/>
    </source>
</evidence>
<name>A0A2U2N946_9GAMM</name>
<keyword evidence="7" id="KW-1185">Reference proteome</keyword>
<organism evidence="6 7">
    <name type="scientific">Sediminicurvatus halobius</name>
    <dbReference type="NCBI Taxonomy" id="2182432"/>
    <lineage>
        <taxon>Bacteria</taxon>
        <taxon>Pseudomonadati</taxon>
        <taxon>Pseudomonadota</taxon>
        <taxon>Gammaproteobacteria</taxon>
        <taxon>Chromatiales</taxon>
        <taxon>Ectothiorhodospiraceae</taxon>
        <taxon>Sediminicurvatus</taxon>
    </lineage>
</organism>
<keyword evidence="2 4" id="KW-0472">Membrane</keyword>
<evidence type="ECO:0000259" key="5">
    <source>
        <dbReference type="PROSITE" id="PS51123"/>
    </source>
</evidence>
<evidence type="ECO:0000256" key="4">
    <source>
        <dbReference type="PROSITE-ProRule" id="PRU00473"/>
    </source>
</evidence>
<sequence>MTGKRLATALLASLLAVGCTTLDPYTGEEKTSNTAKGAGIGAVAGAVIGIASGDNARERRERALIGAGIGGLSGAAIGNYMDRQEAELRRQLQGTGVSVTRHGDNITLNMPGNVTFATDSAALDAQFFEVLDSVALVLEEYNQTLIEVAGHTDSTGPSEYNQRLSEQRASSVSRYLSSQGIEAQRMIVRGYGESYPIASNETASGREQNRRVELTLVPIERG</sequence>